<evidence type="ECO:0000313" key="1">
    <source>
        <dbReference type="EMBL" id="MVS99339.1"/>
    </source>
</evidence>
<dbReference type="AlphaFoldDB" id="A0A7X3FRC3"/>
<organism evidence="1 2">
    <name type="scientific">Devosia marina</name>
    <dbReference type="NCBI Taxonomy" id="2683198"/>
    <lineage>
        <taxon>Bacteria</taxon>
        <taxon>Pseudomonadati</taxon>
        <taxon>Pseudomonadota</taxon>
        <taxon>Alphaproteobacteria</taxon>
        <taxon>Hyphomicrobiales</taxon>
        <taxon>Devosiaceae</taxon>
        <taxon>Devosia</taxon>
    </lineage>
</organism>
<dbReference type="EMBL" id="WQRF01000002">
    <property type="protein sequence ID" value="MVS99339.1"/>
    <property type="molecule type" value="Genomic_DNA"/>
</dbReference>
<sequence length="129" mass="14001">MAEDNAGLPRFFVSRVQTETGNQLAWQRGCSASGINGLVPSVKPWAGQVANGATEKGCPLRTALPELIGLKGPGGVLLAEITPAQHMKTQTFLKRQNLIRHWITSFAFVEHEVSLPVFSGPVQSRKIRP</sequence>
<keyword evidence="2" id="KW-1185">Reference proteome</keyword>
<dbReference type="RefSeq" id="WP_157290192.1">
    <property type="nucleotide sequence ID" value="NZ_WQRF01000002.1"/>
</dbReference>
<gene>
    <name evidence="1" type="ORF">GO014_09935</name>
</gene>
<name>A0A7X3FRC3_9HYPH</name>
<evidence type="ECO:0000313" key="2">
    <source>
        <dbReference type="Proteomes" id="UP000438106"/>
    </source>
</evidence>
<reference evidence="1 2" key="1">
    <citation type="submission" date="2019-12" db="EMBL/GenBank/DDBJ databases">
        <title>Devosia maris sp. nov., isolated from the deep seawater.</title>
        <authorList>
            <person name="Liu Y."/>
        </authorList>
    </citation>
    <scope>NUCLEOTIDE SEQUENCE [LARGE SCALE GENOMIC DNA]</scope>
    <source>
        <strain evidence="1 2">L53-10-65</strain>
    </source>
</reference>
<dbReference type="Proteomes" id="UP000438106">
    <property type="component" value="Unassembled WGS sequence"/>
</dbReference>
<proteinExistence type="predicted"/>
<accession>A0A7X3FRC3</accession>
<comment type="caution">
    <text evidence="1">The sequence shown here is derived from an EMBL/GenBank/DDBJ whole genome shotgun (WGS) entry which is preliminary data.</text>
</comment>
<protein>
    <submittedName>
        <fullName evidence="1">Uncharacterized protein</fullName>
    </submittedName>
</protein>